<dbReference type="Gene3D" id="1.10.357.10">
    <property type="entry name" value="Tetracycline Repressor, domain 2"/>
    <property type="match status" value="1"/>
</dbReference>
<dbReference type="PRINTS" id="PR00455">
    <property type="entry name" value="HTHTETR"/>
</dbReference>
<name>A0A1I3L2U2_9BACL</name>
<keyword evidence="7" id="KW-1185">Reference proteome</keyword>
<dbReference type="EMBL" id="FORT01000001">
    <property type="protein sequence ID" value="SFI79047.1"/>
    <property type="molecule type" value="Genomic_DNA"/>
</dbReference>
<dbReference type="RefSeq" id="WP_092266064.1">
    <property type="nucleotide sequence ID" value="NZ_BJOE01000019.1"/>
</dbReference>
<dbReference type="InterPro" id="IPR036271">
    <property type="entry name" value="Tet_transcr_reg_TetR-rel_C_sf"/>
</dbReference>
<sequence>MARSKEFDERAALDAAMQVFWEKGYEATSLSDLTARMGIQRTSLYATFGDKQSLFLACLAKYSEATMAYYQAKLQKETTIREAIRSCFADIIAAAYDAKPNRGCFSINTMVELAPHDPEFARITRHNQTQLQVLFQQAIERGMETGELAEKLDAAAVSRSLVVYMAGLLVTLKSKPEREFVEDSLSTLLQLLK</sequence>
<evidence type="ECO:0000313" key="6">
    <source>
        <dbReference type="EMBL" id="SFI79047.1"/>
    </source>
</evidence>
<evidence type="ECO:0000256" key="4">
    <source>
        <dbReference type="PROSITE-ProRule" id="PRU00335"/>
    </source>
</evidence>
<dbReference type="AlphaFoldDB" id="A0A1I3L2U2"/>
<reference evidence="7" key="1">
    <citation type="submission" date="2016-10" db="EMBL/GenBank/DDBJ databases">
        <authorList>
            <person name="Varghese N."/>
            <person name="Submissions S."/>
        </authorList>
    </citation>
    <scope>NUCLEOTIDE SEQUENCE [LARGE SCALE GENOMIC DNA]</scope>
    <source>
        <strain evidence="7">OK042</strain>
    </source>
</reference>
<evidence type="ECO:0000256" key="1">
    <source>
        <dbReference type="ARBA" id="ARBA00023015"/>
    </source>
</evidence>
<accession>A0A1I3L2U2</accession>
<evidence type="ECO:0000259" key="5">
    <source>
        <dbReference type="PROSITE" id="PS50977"/>
    </source>
</evidence>
<feature type="domain" description="HTH tetR-type" evidence="5">
    <location>
        <begin position="6"/>
        <end position="66"/>
    </location>
</feature>
<dbReference type="InterPro" id="IPR011075">
    <property type="entry name" value="TetR_C"/>
</dbReference>
<evidence type="ECO:0000256" key="3">
    <source>
        <dbReference type="ARBA" id="ARBA00023163"/>
    </source>
</evidence>
<protein>
    <submittedName>
        <fullName evidence="6">Transcriptional regulator, TetR family</fullName>
    </submittedName>
</protein>
<dbReference type="Pfam" id="PF00440">
    <property type="entry name" value="TetR_N"/>
    <property type="match status" value="1"/>
</dbReference>
<gene>
    <name evidence="6" type="ORF">SAMN05518846_101169</name>
</gene>
<dbReference type="Gene3D" id="1.10.10.60">
    <property type="entry name" value="Homeodomain-like"/>
    <property type="match status" value="1"/>
</dbReference>
<dbReference type="PROSITE" id="PS50977">
    <property type="entry name" value="HTH_TETR_2"/>
    <property type="match status" value="1"/>
</dbReference>
<keyword evidence="2 4" id="KW-0238">DNA-binding</keyword>
<dbReference type="SUPFAM" id="SSF46689">
    <property type="entry name" value="Homeodomain-like"/>
    <property type="match status" value="1"/>
</dbReference>
<dbReference type="STRING" id="1884381.SAMN05518846_101169"/>
<dbReference type="SUPFAM" id="SSF48498">
    <property type="entry name" value="Tetracyclin repressor-like, C-terminal domain"/>
    <property type="match status" value="1"/>
</dbReference>
<dbReference type="InterPro" id="IPR001647">
    <property type="entry name" value="HTH_TetR"/>
</dbReference>
<evidence type="ECO:0000313" key="7">
    <source>
        <dbReference type="Proteomes" id="UP000198915"/>
    </source>
</evidence>
<dbReference type="PANTHER" id="PTHR47506:SF10">
    <property type="entry name" value="TRANSCRIPTIONAL REGULATORY PROTEIN"/>
    <property type="match status" value="1"/>
</dbReference>
<dbReference type="Proteomes" id="UP000198915">
    <property type="component" value="Unassembled WGS sequence"/>
</dbReference>
<keyword evidence="1" id="KW-0805">Transcription regulation</keyword>
<evidence type="ECO:0000256" key="2">
    <source>
        <dbReference type="ARBA" id="ARBA00023125"/>
    </source>
</evidence>
<organism evidence="6 7">
    <name type="scientific">Brevibacillus centrosporus</name>
    <dbReference type="NCBI Taxonomy" id="54910"/>
    <lineage>
        <taxon>Bacteria</taxon>
        <taxon>Bacillati</taxon>
        <taxon>Bacillota</taxon>
        <taxon>Bacilli</taxon>
        <taxon>Bacillales</taxon>
        <taxon>Paenibacillaceae</taxon>
        <taxon>Brevibacillus</taxon>
    </lineage>
</organism>
<dbReference type="Pfam" id="PF16925">
    <property type="entry name" value="TetR_C_13"/>
    <property type="match status" value="1"/>
</dbReference>
<keyword evidence="3" id="KW-0804">Transcription</keyword>
<dbReference type="GO" id="GO:0003677">
    <property type="term" value="F:DNA binding"/>
    <property type="evidence" value="ECO:0007669"/>
    <property type="project" value="UniProtKB-UniRule"/>
</dbReference>
<proteinExistence type="predicted"/>
<dbReference type="PANTHER" id="PTHR47506">
    <property type="entry name" value="TRANSCRIPTIONAL REGULATORY PROTEIN"/>
    <property type="match status" value="1"/>
</dbReference>
<feature type="DNA-binding region" description="H-T-H motif" evidence="4">
    <location>
        <begin position="29"/>
        <end position="48"/>
    </location>
</feature>
<dbReference type="InterPro" id="IPR009057">
    <property type="entry name" value="Homeodomain-like_sf"/>
</dbReference>